<comment type="caution">
    <text evidence="2">The sequence shown here is derived from an EMBL/GenBank/DDBJ whole genome shotgun (WGS) entry which is preliminary data.</text>
</comment>
<name>A0A834STR3_9FABA</name>
<evidence type="ECO:0000313" key="3">
    <source>
        <dbReference type="Proteomes" id="UP000634136"/>
    </source>
</evidence>
<evidence type="ECO:0000256" key="1">
    <source>
        <dbReference type="SAM" id="MobiDB-lite"/>
    </source>
</evidence>
<sequence>MEGGTWELGLGGVSSARVRDHVPRT</sequence>
<feature type="region of interest" description="Disordered" evidence="1">
    <location>
        <begin position="1"/>
        <end position="25"/>
    </location>
</feature>
<dbReference type="EMBL" id="JAAIUW010000011">
    <property type="protein sequence ID" value="KAF7809011.1"/>
    <property type="molecule type" value="Genomic_DNA"/>
</dbReference>
<dbReference type="Proteomes" id="UP000634136">
    <property type="component" value="Unassembled WGS sequence"/>
</dbReference>
<gene>
    <name evidence="2" type="ORF">G2W53_035754</name>
</gene>
<protein>
    <submittedName>
        <fullName evidence="2">Uncharacterized protein</fullName>
    </submittedName>
</protein>
<proteinExistence type="predicted"/>
<organism evidence="2 3">
    <name type="scientific">Senna tora</name>
    <dbReference type="NCBI Taxonomy" id="362788"/>
    <lineage>
        <taxon>Eukaryota</taxon>
        <taxon>Viridiplantae</taxon>
        <taxon>Streptophyta</taxon>
        <taxon>Embryophyta</taxon>
        <taxon>Tracheophyta</taxon>
        <taxon>Spermatophyta</taxon>
        <taxon>Magnoliopsida</taxon>
        <taxon>eudicotyledons</taxon>
        <taxon>Gunneridae</taxon>
        <taxon>Pentapetalae</taxon>
        <taxon>rosids</taxon>
        <taxon>fabids</taxon>
        <taxon>Fabales</taxon>
        <taxon>Fabaceae</taxon>
        <taxon>Caesalpinioideae</taxon>
        <taxon>Cassia clade</taxon>
        <taxon>Senna</taxon>
    </lineage>
</organism>
<keyword evidence="3" id="KW-1185">Reference proteome</keyword>
<evidence type="ECO:0000313" key="2">
    <source>
        <dbReference type="EMBL" id="KAF7809011.1"/>
    </source>
</evidence>
<dbReference type="AlphaFoldDB" id="A0A834STR3"/>
<reference evidence="2" key="1">
    <citation type="submission" date="2020-09" db="EMBL/GenBank/DDBJ databases">
        <title>Genome-Enabled Discovery of Anthraquinone Biosynthesis in Senna tora.</title>
        <authorList>
            <person name="Kang S.-H."/>
            <person name="Pandey R.P."/>
            <person name="Lee C.-M."/>
            <person name="Sim J.-S."/>
            <person name="Jeong J.-T."/>
            <person name="Choi B.-S."/>
            <person name="Jung M."/>
            <person name="Ginzburg D."/>
            <person name="Zhao K."/>
            <person name="Won S.Y."/>
            <person name="Oh T.-J."/>
            <person name="Yu Y."/>
            <person name="Kim N.-H."/>
            <person name="Lee O.R."/>
            <person name="Lee T.-H."/>
            <person name="Bashyal P."/>
            <person name="Kim T.-S."/>
            <person name="Lee W.-H."/>
            <person name="Kawkins C."/>
            <person name="Kim C.-K."/>
            <person name="Kim J.S."/>
            <person name="Ahn B.O."/>
            <person name="Rhee S.Y."/>
            <person name="Sohng J.K."/>
        </authorList>
    </citation>
    <scope>NUCLEOTIDE SEQUENCE</scope>
    <source>
        <tissue evidence="2">Leaf</tissue>
    </source>
</reference>
<accession>A0A834STR3</accession>